<evidence type="ECO:0000256" key="1">
    <source>
        <dbReference type="SAM" id="Coils"/>
    </source>
</evidence>
<name>A0A5M3N0X3_CONPW</name>
<dbReference type="RefSeq" id="XP_007764672.1">
    <property type="nucleotide sequence ID" value="XM_007766482.1"/>
</dbReference>
<feature type="domain" description="Aprataxin C2HE/C2H2/C2HC zinc finger" evidence="3">
    <location>
        <begin position="147"/>
        <end position="211"/>
    </location>
</feature>
<feature type="compositionally biased region" description="Basic and acidic residues" evidence="2">
    <location>
        <begin position="207"/>
        <end position="216"/>
    </location>
</feature>
<dbReference type="OrthoDB" id="3512845at2759"/>
<keyword evidence="5" id="KW-1185">Reference proteome</keyword>
<evidence type="ECO:0000313" key="4">
    <source>
        <dbReference type="EMBL" id="EIW85063.1"/>
    </source>
</evidence>
<keyword evidence="1" id="KW-0175">Coiled coil</keyword>
<evidence type="ECO:0000259" key="3">
    <source>
        <dbReference type="Pfam" id="PF16278"/>
    </source>
</evidence>
<dbReference type="SUPFAM" id="SSF54197">
    <property type="entry name" value="HIT-like"/>
    <property type="match status" value="1"/>
</dbReference>
<dbReference type="PANTHER" id="PTHR12486">
    <property type="entry name" value="APRATAXIN-RELATED"/>
    <property type="match status" value="1"/>
</dbReference>
<dbReference type="GO" id="GO:0003697">
    <property type="term" value="F:single-stranded DNA binding"/>
    <property type="evidence" value="ECO:0007669"/>
    <property type="project" value="TreeGrafter"/>
</dbReference>
<dbReference type="OMA" id="IHDMFPK"/>
<dbReference type="Proteomes" id="UP000053558">
    <property type="component" value="Unassembled WGS sequence"/>
</dbReference>
<reference evidence="5" key="1">
    <citation type="journal article" date="2012" name="Science">
        <title>The Paleozoic origin of enzymatic lignin decomposition reconstructed from 31 fungal genomes.</title>
        <authorList>
            <person name="Floudas D."/>
            <person name="Binder M."/>
            <person name="Riley R."/>
            <person name="Barry K."/>
            <person name="Blanchette R.A."/>
            <person name="Henrissat B."/>
            <person name="Martinez A.T."/>
            <person name="Otillar R."/>
            <person name="Spatafora J.W."/>
            <person name="Yadav J.S."/>
            <person name="Aerts A."/>
            <person name="Benoit I."/>
            <person name="Boyd A."/>
            <person name="Carlson A."/>
            <person name="Copeland A."/>
            <person name="Coutinho P.M."/>
            <person name="de Vries R.P."/>
            <person name="Ferreira P."/>
            <person name="Findley K."/>
            <person name="Foster B."/>
            <person name="Gaskell J."/>
            <person name="Glotzer D."/>
            <person name="Gorecki P."/>
            <person name="Heitman J."/>
            <person name="Hesse C."/>
            <person name="Hori C."/>
            <person name="Igarashi K."/>
            <person name="Jurgens J.A."/>
            <person name="Kallen N."/>
            <person name="Kersten P."/>
            <person name="Kohler A."/>
            <person name="Kuees U."/>
            <person name="Kumar T.K.A."/>
            <person name="Kuo A."/>
            <person name="LaButti K."/>
            <person name="Larrondo L.F."/>
            <person name="Lindquist E."/>
            <person name="Ling A."/>
            <person name="Lombard V."/>
            <person name="Lucas S."/>
            <person name="Lundell T."/>
            <person name="Martin R."/>
            <person name="McLaughlin D.J."/>
            <person name="Morgenstern I."/>
            <person name="Morin E."/>
            <person name="Murat C."/>
            <person name="Nagy L.G."/>
            <person name="Nolan M."/>
            <person name="Ohm R.A."/>
            <person name="Patyshakuliyeva A."/>
            <person name="Rokas A."/>
            <person name="Ruiz-Duenas F.J."/>
            <person name="Sabat G."/>
            <person name="Salamov A."/>
            <person name="Samejima M."/>
            <person name="Schmutz J."/>
            <person name="Slot J.C."/>
            <person name="St John F."/>
            <person name="Stenlid J."/>
            <person name="Sun H."/>
            <person name="Sun S."/>
            <person name="Syed K."/>
            <person name="Tsang A."/>
            <person name="Wiebenga A."/>
            <person name="Young D."/>
            <person name="Pisabarro A."/>
            <person name="Eastwood D.C."/>
            <person name="Martin F."/>
            <person name="Cullen D."/>
            <person name="Grigoriev I.V."/>
            <person name="Hibbett D.S."/>
        </authorList>
    </citation>
    <scope>NUCLEOTIDE SEQUENCE [LARGE SCALE GENOMIC DNA]</scope>
    <source>
        <strain evidence="5">RWD-64-598 SS2</strain>
    </source>
</reference>
<organism evidence="4 5">
    <name type="scientific">Coniophora puteana (strain RWD-64-598)</name>
    <name type="common">Brown rot fungus</name>
    <dbReference type="NCBI Taxonomy" id="741705"/>
    <lineage>
        <taxon>Eukaryota</taxon>
        <taxon>Fungi</taxon>
        <taxon>Dikarya</taxon>
        <taxon>Basidiomycota</taxon>
        <taxon>Agaricomycotina</taxon>
        <taxon>Agaricomycetes</taxon>
        <taxon>Agaricomycetidae</taxon>
        <taxon>Boletales</taxon>
        <taxon>Coniophorineae</taxon>
        <taxon>Coniophoraceae</taxon>
        <taxon>Coniophora</taxon>
    </lineage>
</organism>
<dbReference type="GeneID" id="19199323"/>
<proteinExistence type="predicted"/>
<feature type="region of interest" description="Disordered" evidence="2">
    <location>
        <begin position="207"/>
        <end position="248"/>
    </location>
</feature>
<protein>
    <submittedName>
        <fullName evidence="4">HIT-like protein</fullName>
    </submittedName>
</protein>
<dbReference type="EMBL" id="JH711574">
    <property type="protein sequence ID" value="EIW85063.1"/>
    <property type="molecule type" value="Genomic_DNA"/>
</dbReference>
<dbReference type="AlphaFoldDB" id="A0A5M3N0X3"/>
<gene>
    <name evidence="4" type="ORF">CONPUDRAFT_117509</name>
</gene>
<dbReference type="Pfam" id="PF11969">
    <property type="entry name" value="DcpS_C"/>
    <property type="match status" value="1"/>
</dbReference>
<dbReference type="GO" id="GO:0000012">
    <property type="term" value="P:single strand break repair"/>
    <property type="evidence" value="ECO:0007669"/>
    <property type="project" value="TreeGrafter"/>
</dbReference>
<dbReference type="GO" id="GO:0030983">
    <property type="term" value="F:mismatched DNA binding"/>
    <property type="evidence" value="ECO:0007669"/>
    <property type="project" value="TreeGrafter"/>
</dbReference>
<dbReference type="GO" id="GO:0005634">
    <property type="term" value="C:nucleus"/>
    <property type="evidence" value="ECO:0007669"/>
    <property type="project" value="TreeGrafter"/>
</dbReference>
<dbReference type="InterPro" id="IPR036265">
    <property type="entry name" value="HIT-like_sf"/>
</dbReference>
<evidence type="ECO:0000313" key="5">
    <source>
        <dbReference type="Proteomes" id="UP000053558"/>
    </source>
</evidence>
<dbReference type="GO" id="GO:0003725">
    <property type="term" value="F:double-stranded RNA binding"/>
    <property type="evidence" value="ECO:0007669"/>
    <property type="project" value="TreeGrafter"/>
</dbReference>
<dbReference type="KEGG" id="cput:CONPUDRAFT_117509"/>
<comment type="caution">
    <text evidence="4">The sequence shown here is derived from an EMBL/GenBank/DDBJ whole genome shotgun (WGS) entry which is preliminary data.</text>
</comment>
<dbReference type="Gene3D" id="3.30.428.10">
    <property type="entry name" value="HIT-like"/>
    <property type="match status" value="1"/>
</dbReference>
<feature type="coiled-coil region" evidence="1">
    <location>
        <begin position="72"/>
        <end position="99"/>
    </location>
</feature>
<dbReference type="Pfam" id="PF16278">
    <property type="entry name" value="zf-C2HE"/>
    <property type="match status" value="1"/>
</dbReference>
<dbReference type="InterPro" id="IPR032566">
    <property type="entry name" value="Znf-C2HE"/>
</dbReference>
<accession>A0A5M3N0X3</accession>
<dbReference type="PANTHER" id="PTHR12486:SF4">
    <property type="entry name" value="APRATAXIN"/>
    <property type="match status" value="1"/>
</dbReference>
<dbReference type="GO" id="GO:0033699">
    <property type="term" value="F:DNA 5'-adenosine monophosphate hydrolase activity"/>
    <property type="evidence" value="ECO:0007669"/>
    <property type="project" value="TreeGrafter"/>
</dbReference>
<evidence type="ECO:0000256" key="2">
    <source>
        <dbReference type="SAM" id="MobiDB-lite"/>
    </source>
</evidence>
<sequence>MSTLTILRRHAQNPDPASLPPSVLLDYTDSYLTIFDAYPKATFHLLVLPRPKDGSLTLSELSGLRSLLSCQKKDAKKILDELAAQAEKTKELVREEMVQRYGYSWDIWVGFHAVPSMEHIHLHVISSDLCSPKLKNKKHYNSFHPKLGFFLHLEEVLSWFEEEPKYFATKKRLKPSEYEPLLKESLVCWRCDRILPNMPTLKNHLQEEWDKEAKRAAEKKRKRESGPGQADSFAGNAKKQHVEGVEEI</sequence>
<dbReference type="GO" id="GO:1990165">
    <property type="term" value="F:single-strand break-containing DNA binding"/>
    <property type="evidence" value="ECO:0007669"/>
    <property type="project" value="TreeGrafter"/>
</dbReference>